<dbReference type="Proteomes" id="UP001346149">
    <property type="component" value="Unassembled WGS sequence"/>
</dbReference>
<dbReference type="InterPro" id="IPR001611">
    <property type="entry name" value="Leu-rich_rpt"/>
</dbReference>
<feature type="region of interest" description="Disordered" evidence="3">
    <location>
        <begin position="585"/>
        <end position="618"/>
    </location>
</feature>
<dbReference type="EMBL" id="JAXQNO010000006">
    <property type="protein sequence ID" value="KAK4797274.1"/>
    <property type="molecule type" value="Genomic_DNA"/>
</dbReference>
<dbReference type="SMART" id="SM00365">
    <property type="entry name" value="LRR_SD22"/>
    <property type="match status" value="4"/>
</dbReference>
<dbReference type="PROSITE" id="PS51450">
    <property type="entry name" value="LRR"/>
    <property type="match status" value="4"/>
</dbReference>
<feature type="compositionally biased region" description="Polar residues" evidence="3">
    <location>
        <begin position="606"/>
        <end position="615"/>
    </location>
</feature>
<feature type="compositionally biased region" description="Pro residues" evidence="3">
    <location>
        <begin position="878"/>
        <end position="887"/>
    </location>
</feature>
<dbReference type="Pfam" id="PF13855">
    <property type="entry name" value="LRR_8"/>
    <property type="match status" value="1"/>
</dbReference>
<dbReference type="FunFam" id="3.80.10.10:FF:000320">
    <property type="entry name" value="Protein phosphatase 1 regulatory subunit pprA"/>
    <property type="match status" value="1"/>
</dbReference>
<evidence type="ECO:0000256" key="2">
    <source>
        <dbReference type="ARBA" id="ARBA00022737"/>
    </source>
</evidence>
<evidence type="ECO:0000313" key="5">
    <source>
        <dbReference type="Proteomes" id="UP001346149"/>
    </source>
</evidence>
<reference evidence="4 5" key="1">
    <citation type="journal article" date="2023" name="Hortic Res">
        <title>Pangenome of water caltrop reveals structural variations and asymmetric subgenome divergence after allopolyploidization.</title>
        <authorList>
            <person name="Zhang X."/>
            <person name="Chen Y."/>
            <person name="Wang L."/>
            <person name="Yuan Y."/>
            <person name="Fang M."/>
            <person name="Shi L."/>
            <person name="Lu R."/>
            <person name="Comes H.P."/>
            <person name="Ma Y."/>
            <person name="Chen Y."/>
            <person name="Huang G."/>
            <person name="Zhou Y."/>
            <person name="Zheng Z."/>
            <person name="Qiu Y."/>
        </authorList>
    </citation>
    <scope>NUCLEOTIDE SEQUENCE [LARGE SCALE GENOMIC DNA]</scope>
    <source>
        <strain evidence="4">F231</strain>
    </source>
</reference>
<dbReference type="AlphaFoldDB" id="A0AAN7M2G4"/>
<protein>
    <submittedName>
        <fullName evidence="4">Uncharacterized protein</fullName>
    </submittedName>
</protein>
<dbReference type="InterPro" id="IPR025875">
    <property type="entry name" value="Leu-rich_rpt_4"/>
</dbReference>
<sequence length="923" mass="101081">MAKFSCFSMLTRRKKTKANEEPAKTLAVRLEHPMKQVEIDELKDTTFNVSIPLGLEKDSKFDVKVTAHGSPGSGTEQAEMAYEGEDEHEEVDKENCSIKRDFSDFDLQAREREAACGHDVFDTGDMSYVNADFGQDAIDSMVQSGHVSDPGVRKTEFLGSPPMLKCSCSNLELGKALGRAADHLSPPLKSRSFEELRELAHTVKKYVNHGEGSPVSVNTHFSADKVMLKKHSSSQVLLPSRSRRLWWKLFLWSHRNSLTKSIKPQSVPVPVPHSRFALLNQRAGGYSSDTVEPFKYNMKESPQSCAGDSPSPIMGASSGLWPQNQWVAFAGESSSSPFTRVDEWVNDLSTSIIPDDDENEIIFPPSPETARTSVQQSVLHANGLIRTLNSSSTVAHISGVGLKVMPTLSCFFGLKSVNLSGNSIVRITSGSLPKGLHVLDLSRNKISAVEGLRELTRLRSLDLSYNRIARIGHGLSGCSLIKELYLAGNKISEIEGLHRLLKLTVLDLSFNKITTTKSIGQLVPNYNSLLALNILGNPIQNNVSDEQLRKAVCSLLPRLVYLNKQPLKQQSAREVVMDGLAKAAVGTGRTSARRKQSGHRGGSGKSRLSPSTSSPIVHRRVEIGSRHKKGKSRAKFVTTSNEVQKRLHGHWMGPEYSHTMIKVQRGDGSPLSGNEKPHYIIIRASSTLFPYGTLNINTNWNNDQRWQPSISLSLCLHVQEKASSARHRAERELEARRNQGGSNPCQGGGGARPSVPPPYGGVGPPPSLTIPPPPPPAVMYPPHYGYPPYNPEYGYPQPLYNPLQQPHYYQQMYGPSPSSSSSSPSAFYYGPYSLQAQSPRGTYPVHAAHRFPVPPYLYYPTPPAGVDGALSPYHAPLSPQPPVPPILRHPFSSPTADSQSTPQPATPSETEIAAATSQGQSIT</sequence>
<feature type="region of interest" description="Disordered" evidence="3">
    <location>
        <begin position="871"/>
        <end position="923"/>
    </location>
</feature>
<dbReference type="InterPro" id="IPR032675">
    <property type="entry name" value="LRR_dom_sf"/>
</dbReference>
<proteinExistence type="predicted"/>
<gene>
    <name evidence="4" type="ORF">SAY86_029600</name>
</gene>
<dbReference type="InterPro" id="IPR003591">
    <property type="entry name" value="Leu-rich_rpt_typical-subtyp"/>
</dbReference>
<keyword evidence="2" id="KW-0677">Repeat</keyword>
<organism evidence="4 5">
    <name type="scientific">Trapa natans</name>
    <name type="common">Water chestnut</name>
    <dbReference type="NCBI Taxonomy" id="22666"/>
    <lineage>
        <taxon>Eukaryota</taxon>
        <taxon>Viridiplantae</taxon>
        <taxon>Streptophyta</taxon>
        <taxon>Embryophyta</taxon>
        <taxon>Tracheophyta</taxon>
        <taxon>Spermatophyta</taxon>
        <taxon>Magnoliopsida</taxon>
        <taxon>eudicotyledons</taxon>
        <taxon>Gunneridae</taxon>
        <taxon>Pentapetalae</taxon>
        <taxon>rosids</taxon>
        <taxon>malvids</taxon>
        <taxon>Myrtales</taxon>
        <taxon>Lythraceae</taxon>
        <taxon>Trapa</taxon>
    </lineage>
</organism>
<dbReference type="SMART" id="SM00369">
    <property type="entry name" value="LRR_TYP"/>
    <property type="match status" value="3"/>
</dbReference>
<dbReference type="Gene3D" id="3.80.10.10">
    <property type="entry name" value="Ribonuclease Inhibitor"/>
    <property type="match status" value="2"/>
</dbReference>
<dbReference type="PANTHER" id="PTHR15454:SF37">
    <property type="entry name" value="OUTER ARM DYNEIN LIGHT CHAIN 1 PROTEIN"/>
    <property type="match status" value="1"/>
</dbReference>
<feature type="compositionally biased region" description="Polar residues" evidence="3">
    <location>
        <begin position="892"/>
        <end position="923"/>
    </location>
</feature>
<evidence type="ECO:0000313" key="4">
    <source>
        <dbReference type="EMBL" id="KAK4797274.1"/>
    </source>
</evidence>
<feature type="compositionally biased region" description="Pro residues" evidence="3">
    <location>
        <begin position="754"/>
        <end position="770"/>
    </location>
</feature>
<feature type="compositionally biased region" description="Basic and acidic residues" evidence="3">
    <location>
        <begin position="727"/>
        <end position="737"/>
    </location>
</feature>
<keyword evidence="5" id="KW-1185">Reference proteome</keyword>
<dbReference type="SUPFAM" id="SSF52075">
    <property type="entry name" value="Outer arm dynein light chain 1"/>
    <property type="match status" value="1"/>
</dbReference>
<dbReference type="GO" id="GO:0005737">
    <property type="term" value="C:cytoplasm"/>
    <property type="evidence" value="ECO:0007669"/>
    <property type="project" value="TreeGrafter"/>
</dbReference>
<dbReference type="PANTHER" id="PTHR15454">
    <property type="entry name" value="NISCHARIN RELATED"/>
    <property type="match status" value="1"/>
</dbReference>
<accession>A0AAN7M2G4</accession>
<evidence type="ECO:0000256" key="3">
    <source>
        <dbReference type="SAM" id="MobiDB-lite"/>
    </source>
</evidence>
<comment type="caution">
    <text evidence="4">The sequence shown here is derived from an EMBL/GenBank/DDBJ whole genome shotgun (WGS) entry which is preliminary data.</text>
</comment>
<keyword evidence="1" id="KW-0433">Leucine-rich repeat</keyword>
<evidence type="ECO:0000256" key="1">
    <source>
        <dbReference type="ARBA" id="ARBA00022614"/>
    </source>
</evidence>
<dbReference type="Pfam" id="PF12799">
    <property type="entry name" value="LRR_4"/>
    <property type="match status" value="1"/>
</dbReference>
<feature type="region of interest" description="Disordered" evidence="3">
    <location>
        <begin position="725"/>
        <end position="770"/>
    </location>
</feature>
<name>A0AAN7M2G4_TRANT</name>